<organism evidence="3 4">
    <name type="scientific">Actinoplanes lutulentus</name>
    <dbReference type="NCBI Taxonomy" id="1287878"/>
    <lineage>
        <taxon>Bacteria</taxon>
        <taxon>Bacillati</taxon>
        <taxon>Actinomycetota</taxon>
        <taxon>Actinomycetes</taxon>
        <taxon>Micromonosporales</taxon>
        <taxon>Micromonosporaceae</taxon>
        <taxon>Actinoplanes</taxon>
    </lineage>
</organism>
<dbReference type="InterPro" id="IPR027417">
    <property type="entry name" value="P-loop_NTPase"/>
</dbReference>
<proteinExistence type="predicted"/>
<feature type="transmembrane region" description="Helical" evidence="1">
    <location>
        <begin position="484"/>
        <end position="505"/>
    </location>
</feature>
<sequence length="1172" mass="128050">MMRCVWRWWRRARRLGWILFIVAVSIGSVVFLLQALAADLAVARLSGPDADPAGLAAAKEAFDRWTGWANIAALPVGVLGVVIVLVEKLARSRSTVNDATGLTAELAAAIHNTLRAELVYRQARNPAPIMVRWSATGRPAAGWDAVLGDGTAGAGLPLILDGDAAGIVTRFRDLPNRQMVILGDPGAGKSVLAMLLALGMLEKPEDGQPVPVLIAVNEWRARSASLEGFLARRLADAYRKVLADAGDPDRAARWLFEHRRILPVLDGLDELPAGERGEAVRQLEAYGLHGHQLVVTSRAAEYEDAVRSGGTILTSAAVVEIEPVEAPMAMAYLSYPEMRRALWEPVFEKMRSDPDAPVSRTLTSPLMIALARSAYRADPHQPSELLGFTRQEAVSRRLMDVFVTAAYEEPKGGELPAKARRWLSTIAYHLYERGTRDLHWLEIQPDLLARHPRVARAGTVLAGMLLIVGCAAPAGAAIGRLADVVLVTLVLTTGIAWGVLGVAAVETSRAHRWSRWWFRRSTFLPTTVVACGLATGFLLRDLDYVLVATLGVLLFQVLLSSMKGLLRNELDLMLRRLTYGSMSWLAIGLSALTKTTFGVAFALLTRQDRAGVVTTVVVYGTTAAVASGGWRRLQFRLTQLRLVLAGRLPLRLGRFLDDAHRGRAVLRRAGTTYQFRHVLLQDHLALEQAVEDTRDRWERGDESAAGRLTAMLTTLGRTEEVIDVLRRRWDGGDRYVANQLADLWAEQGRLDQALEILREAGADKRKSARSDREHLARLLAEHGRIDELRSRADGGDKAAERTLMRHLTGAGELDEAVSRAISRGDADMPLVERLVSSGRFDDLRAIAETGEIFSINAFLTHLVAAGRTADAEAWLAALGRQADHGSQKLNSLLLEYGHQDAALRRVRAAYSRGAKGAGRWLAHVLSRQGDTDAAVAVLRKEPGERAAADLAELLIDADRIDEALAVMNDQPDVVPAHVVDDLVDRLVAGSRAGDAITFLRSRVATGRRNTVDRLVALLVRQGQLDEAVQVVREFPEDARDRQTVTRELFDRGRVDEAITLLRGRDLVDLLARAGRDDDINTLADAGDSDAESWRIDQMVAAGRADEAVALLQAKVADNGGLLWPLANLLGQQGRLDEATALMRRNADAGDTDAQAWLDAVEEGEPLWRRGGA</sequence>
<protein>
    <submittedName>
        <fullName evidence="3">NACHT domain-containing protein</fullName>
    </submittedName>
</protein>
<dbReference type="EMBL" id="QLMJ01000015">
    <property type="protein sequence ID" value="RAK31386.1"/>
    <property type="molecule type" value="Genomic_DNA"/>
</dbReference>
<evidence type="ECO:0000256" key="1">
    <source>
        <dbReference type="SAM" id="Phobius"/>
    </source>
</evidence>
<feature type="transmembrane region" description="Helical" evidence="1">
    <location>
        <begin position="610"/>
        <end position="630"/>
    </location>
</feature>
<dbReference type="Pfam" id="PF05729">
    <property type="entry name" value="NACHT"/>
    <property type="match status" value="1"/>
</dbReference>
<comment type="caution">
    <text evidence="3">The sequence shown here is derived from an EMBL/GenBank/DDBJ whole genome shotgun (WGS) entry which is preliminary data.</text>
</comment>
<evidence type="ECO:0000313" key="3">
    <source>
        <dbReference type="EMBL" id="RAK31386.1"/>
    </source>
</evidence>
<feature type="transmembrane region" description="Helical" evidence="1">
    <location>
        <begin position="457"/>
        <end position="478"/>
    </location>
</feature>
<dbReference type="Gene3D" id="3.40.50.300">
    <property type="entry name" value="P-loop containing nucleotide triphosphate hydrolases"/>
    <property type="match status" value="1"/>
</dbReference>
<keyword evidence="4" id="KW-1185">Reference proteome</keyword>
<dbReference type="Proteomes" id="UP000249341">
    <property type="component" value="Unassembled WGS sequence"/>
</dbReference>
<keyword evidence="1" id="KW-0472">Membrane</keyword>
<dbReference type="InterPro" id="IPR011990">
    <property type="entry name" value="TPR-like_helical_dom_sf"/>
</dbReference>
<dbReference type="Gene3D" id="1.25.40.10">
    <property type="entry name" value="Tetratricopeptide repeat domain"/>
    <property type="match status" value="2"/>
</dbReference>
<evidence type="ECO:0000313" key="4">
    <source>
        <dbReference type="Proteomes" id="UP000249341"/>
    </source>
</evidence>
<dbReference type="InterPro" id="IPR007111">
    <property type="entry name" value="NACHT_NTPase"/>
</dbReference>
<evidence type="ECO:0000259" key="2">
    <source>
        <dbReference type="Pfam" id="PF05729"/>
    </source>
</evidence>
<feature type="transmembrane region" description="Helical" evidence="1">
    <location>
        <begin position="517"/>
        <end position="538"/>
    </location>
</feature>
<name>A0A327Z582_9ACTN</name>
<feature type="transmembrane region" description="Helical" evidence="1">
    <location>
        <begin position="583"/>
        <end position="604"/>
    </location>
</feature>
<gene>
    <name evidence="3" type="ORF">B0I29_115193</name>
</gene>
<feature type="transmembrane region" description="Helical" evidence="1">
    <location>
        <begin position="65"/>
        <end position="86"/>
    </location>
</feature>
<dbReference type="AlphaFoldDB" id="A0A327Z582"/>
<keyword evidence="1" id="KW-1133">Transmembrane helix</keyword>
<accession>A0A327Z582</accession>
<feature type="domain" description="NACHT" evidence="2">
    <location>
        <begin position="177"/>
        <end position="332"/>
    </location>
</feature>
<dbReference type="SUPFAM" id="SSF52540">
    <property type="entry name" value="P-loop containing nucleoside triphosphate hydrolases"/>
    <property type="match status" value="1"/>
</dbReference>
<reference evidence="3 4" key="1">
    <citation type="submission" date="2018-06" db="EMBL/GenBank/DDBJ databases">
        <title>Genomic Encyclopedia of Type Strains, Phase III (KMG-III): the genomes of soil and plant-associated and newly described type strains.</title>
        <authorList>
            <person name="Whitman W."/>
        </authorList>
    </citation>
    <scope>NUCLEOTIDE SEQUENCE [LARGE SCALE GENOMIC DNA]</scope>
    <source>
        <strain evidence="3 4">CGMCC 4.7090</strain>
    </source>
</reference>
<keyword evidence="1" id="KW-0812">Transmembrane</keyword>